<proteinExistence type="predicted"/>
<reference evidence="1 2" key="1">
    <citation type="submission" date="2020-12" db="EMBL/GenBank/DDBJ databases">
        <title>Whole genome sequences of gut porcine anaerobes.</title>
        <authorList>
            <person name="Kubasova T."/>
            <person name="Jahodarova E."/>
            <person name="Rychlik I."/>
        </authorList>
    </citation>
    <scope>NUCLEOTIDE SEQUENCE [LARGE SCALE GENOMIC DNA]</scope>
    <source>
        <strain evidence="1 2">An867</strain>
    </source>
</reference>
<protein>
    <submittedName>
        <fullName evidence="1">NAD-dependent epimerase/dehydratase family protein</fullName>
    </submittedName>
</protein>
<dbReference type="EMBL" id="JAFBIT010000001">
    <property type="protein sequence ID" value="MCF2651177.1"/>
    <property type="molecule type" value="Genomic_DNA"/>
</dbReference>
<name>A0ABS9CK40_9FIRM</name>
<dbReference type="InterPro" id="IPR014710">
    <property type="entry name" value="RmlC-like_jellyroll"/>
</dbReference>
<dbReference type="Proteomes" id="UP001299220">
    <property type="component" value="Unassembled WGS sequence"/>
</dbReference>
<gene>
    <name evidence="1" type="ORF">JQM67_00940</name>
</gene>
<keyword evidence="2" id="KW-1185">Reference proteome</keyword>
<evidence type="ECO:0000313" key="1">
    <source>
        <dbReference type="EMBL" id="MCF2651177.1"/>
    </source>
</evidence>
<sequence>MEKNAKIFVAGHRGMVGSAIVRTLEVQGYSNLVTRTRDALDLPVLCMGLKNTVVAVTAAGVLVSDKGRSSCIKPYVGQLASAQDDLRVLDETSAGRTVKVTLCPGRHFICSADSSCTVVWTVLSGTGRADGDGAAYRLKPGDTLRTPAHSRRTLSADTELTLIGVQLSQS</sequence>
<organism evidence="1 2">
    <name type="scientific">Anaeromassilibacillus senegalensis</name>
    <dbReference type="NCBI Taxonomy" id="1673717"/>
    <lineage>
        <taxon>Bacteria</taxon>
        <taxon>Bacillati</taxon>
        <taxon>Bacillota</taxon>
        <taxon>Clostridia</taxon>
        <taxon>Eubacteriales</taxon>
        <taxon>Acutalibacteraceae</taxon>
        <taxon>Anaeromassilibacillus</taxon>
    </lineage>
</organism>
<accession>A0ABS9CK40</accession>
<dbReference type="SUPFAM" id="SSF51182">
    <property type="entry name" value="RmlC-like cupins"/>
    <property type="match status" value="1"/>
</dbReference>
<dbReference type="InterPro" id="IPR011051">
    <property type="entry name" value="RmlC_Cupin_sf"/>
</dbReference>
<dbReference type="Gene3D" id="2.60.120.10">
    <property type="entry name" value="Jelly Rolls"/>
    <property type="match status" value="1"/>
</dbReference>
<comment type="caution">
    <text evidence="1">The sequence shown here is derived from an EMBL/GenBank/DDBJ whole genome shotgun (WGS) entry which is preliminary data.</text>
</comment>
<dbReference type="Gene3D" id="3.40.50.720">
    <property type="entry name" value="NAD(P)-binding Rossmann-like Domain"/>
    <property type="match status" value="1"/>
</dbReference>
<evidence type="ECO:0000313" key="2">
    <source>
        <dbReference type="Proteomes" id="UP001299220"/>
    </source>
</evidence>